<evidence type="ECO:0000256" key="3">
    <source>
        <dbReference type="SAM" id="MobiDB-lite"/>
    </source>
</evidence>
<name>A0ABR1PAD8_DIAER</name>
<keyword evidence="1 2" id="KW-0103">Bromodomain</keyword>
<gene>
    <name evidence="5" type="primary">BDF1_2</name>
    <name evidence="5" type="ORF">SLS63_005571</name>
</gene>
<accession>A0ABR1PAD8</accession>
<dbReference type="InterPro" id="IPR036427">
    <property type="entry name" value="Bromodomain-like_sf"/>
</dbReference>
<evidence type="ECO:0000256" key="2">
    <source>
        <dbReference type="PROSITE-ProRule" id="PRU00035"/>
    </source>
</evidence>
<dbReference type="Pfam" id="PF00439">
    <property type="entry name" value="Bromodomain"/>
    <property type="match status" value="1"/>
</dbReference>
<comment type="caution">
    <text evidence="5">The sequence shown here is derived from an EMBL/GenBank/DDBJ whole genome shotgun (WGS) entry which is preliminary data.</text>
</comment>
<feature type="domain" description="Bromo" evidence="4">
    <location>
        <begin position="185"/>
        <end position="258"/>
    </location>
</feature>
<keyword evidence="6" id="KW-1185">Reference proteome</keyword>
<dbReference type="SMART" id="SM00297">
    <property type="entry name" value="BROMO"/>
    <property type="match status" value="1"/>
</dbReference>
<dbReference type="Gene3D" id="1.20.920.10">
    <property type="entry name" value="Bromodomain-like"/>
    <property type="match status" value="1"/>
</dbReference>
<reference evidence="5 6" key="1">
    <citation type="submission" date="2024-02" db="EMBL/GenBank/DDBJ databases">
        <title>De novo assembly and annotation of 12 fungi associated with fruit tree decline syndrome in Ontario, Canada.</title>
        <authorList>
            <person name="Sulman M."/>
            <person name="Ellouze W."/>
            <person name="Ilyukhin E."/>
        </authorList>
    </citation>
    <scope>NUCLEOTIDE SEQUENCE [LARGE SCALE GENOMIC DNA]</scope>
    <source>
        <strain evidence="5 6">M169</strain>
    </source>
</reference>
<dbReference type="PROSITE" id="PS50014">
    <property type="entry name" value="BROMODOMAIN_2"/>
    <property type="match status" value="1"/>
</dbReference>
<evidence type="ECO:0000313" key="5">
    <source>
        <dbReference type="EMBL" id="KAK7730901.1"/>
    </source>
</evidence>
<evidence type="ECO:0000313" key="6">
    <source>
        <dbReference type="Proteomes" id="UP001430848"/>
    </source>
</evidence>
<dbReference type="InterPro" id="IPR001487">
    <property type="entry name" value="Bromodomain"/>
</dbReference>
<dbReference type="Proteomes" id="UP001430848">
    <property type="component" value="Unassembled WGS sequence"/>
</dbReference>
<evidence type="ECO:0000256" key="1">
    <source>
        <dbReference type="ARBA" id="ARBA00023117"/>
    </source>
</evidence>
<evidence type="ECO:0000259" key="4">
    <source>
        <dbReference type="PROSITE" id="PS50014"/>
    </source>
</evidence>
<dbReference type="EMBL" id="JAKNSF020000024">
    <property type="protein sequence ID" value="KAK7730901.1"/>
    <property type="molecule type" value="Genomic_DNA"/>
</dbReference>
<feature type="region of interest" description="Disordered" evidence="3">
    <location>
        <begin position="301"/>
        <end position="329"/>
    </location>
</feature>
<protein>
    <submittedName>
        <fullName evidence="5">Transcription initiation at TATA-containing promoter protein</fullName>
    </submittedName>
</protein>
<proteinExistence type="predicted"/>
<dbReference type="SUPFAM" id="SSF47370">
    <property type="entry name" value="Bromodomain"/>
    <property type="match status" value="1"/>
</dbReference>
<sequence length="475" mass="52827">MAGLSTSKGKIVSFDDVDAILDSVDSGQPFQVHVVSSPIENGQKRAHLQIRNCTEVSSDTTKIGSDNNKHANEPHDGRALVKQLRSLQLTDKGILEQILTSTQPAALSELTAAHNNKSMIPLVTAKDGRVFSILAGQLAYSNWAGKYPMEFSQGPVRKLSDPTLAADKITTYQNNALMRMVEAVSHTEDSREFRKSVQSLRPKIWDHYKMLIAEPVDLESMHLMLLHKRYATMADFQRHVDLLEQNARTYNGDRNTSITAAAKKVRSDFYRRMDEIPAEPPGDGKVATQIRQIIFVDNARSGSAADSDNEDTSVEEATGSKPEARDPDGRNFVLPLGRLCVSRNAGDHEFVVTPYIVLMDLQSADKALCLIKDNYTPVGLPRDKEALLDFGGKYNFTMGILADSIEDWKIRRIPGPRGGLNSTQVPVLSWASVEKLIQLARKDTRILFDRVETRQEAAAVIEKGWKESIKITGRR</sequence>
<organism evidence="5 6">
    <name type="scientific">Diaporthe eres</name>
    <name type="common">Phomopsis oblonga</name>
    <dbReference type="NCBI Taxonomy" id="83184"/>
    <lineage>
        <taxon>Eukaryota</taxon>
        <taxon>Fungi</taxon>
        <taxon>Dikarya</taxon>
        <taxon>Ascomycota</taxon>
        <taxon>Pezizomycotina</taxon>
        <taxon>Sordariomycetes</taxon>
        <taxon>Sordariomycetidae</taxon>
        <taxon>Diaporthales</taxon>
        <taxon>Diaporthaceae</taxon>
        <taxon>Diaporthe</taxon>
        <taxon>Diaporthe eres species complex</taxon>
    </lineage>
</organism>